<evidence type="ECO:0000313" key="3">
    <source>
        <dbReference type="Proteomes" id="UP001610335"/>
    </source>
</evidence>
<evidence type="ECO:0000313" key="2">
    <source>
        <dbReference type="EMBL" id="KAL2813489.1"/>
    </source>
</evidence>
<sequence>MANTIWDFIRDIDNGLVSLENFNQGIFNFYKQVVEGPTPPHALDERQLAGRQREERQVLEAHPELFGAVCFHALTKHLGMMKETKFYYEISPGENTTIINSTLLSGLRGVAFAIGKLDDGPHSSFSGDWYEDKECAINDFVTGAFYSARSLQRLEPLQELTPMIATQEEEDEDPDENWMNWSLGDMIQSEFGHELKEDARSGFYKRVMERWFFLLRDDSFERLKPHLSLEQANTARMLLEWWHGSTDFEAATEQSRDAVRQIVLSDNLPGNFLQCAGYQKSMRSLFFEEFVDGCDLAEGLTSRLEYRRALSKAAAAQRLAIAVYRSLVDAHDIDLQSQQPPEISMGRHTAEYDRNIGATLSPCAWLPEDEGDNDMPYYLWDVRQRRSVVSGDLKGRVEYTAVSHTWGRWKTQGGLSVQVEGVDRWLIPQNTKFDVADLPNILESACFETSFVWFDLLCIPQEPESNRLKFVARDEIARQAKIFRRAKHAVAWLNDVYGWTGLHVALRRLAINYLQEDNELPPWLLHLDDRNNDVELELASDRAHAESGEMNGWFTSLWTLQELCLRPDMTLFDHQWHPFAIGGARDTAVRLDDLVALWGVEGVVKPDMRLGLALSDASELWNKDLKSTSALDYLFRYSGFADFPNPSRKTILTLGNQRYCTANRAEAIMSAIGVTDWYSAADGNYDNAQSAPSASPSQQQPSNDRYPLGFLREAVLKLGPDFYAASFQAGEIRTSLFQSHCLSSGSPEQGPGTMLPFGTGPFAKGQSLSSGLPGTAHPSVKTWTIQADLSVDIRQAGIISYTGQVHSAENPILAFMIAPFPETRLSLEVEFRNDVDLDDWVESYYPQTRNFAVCLQYGPWTHGVLLKEIVTGDLIKVGIFAINDFEDQFAAPPTTWEVGWRVL</sequence>
<proteinExistence type="predicted"/>
<dbReference type="Pfam" id="PF06985">
    <property type="entry name" value="HET"/>
    <property type="match status" value="1"/>
</dbReference>
<keyword evidence="3" id="KW-1185">Reference proteome</keyword>
<gene>
    <name evidence="2" type="ORF">BDW59DRAFT_178227</name>
</gene>
<protein>
    <recommendedName>
        <fullName evidence="1">Heterokaryon incompatibility domain-containing protein</fullName>
    </recommendedName>
</protein>
<feature type="domain" description="Heterokaryon incompatibility" evidence="1">
    <location>
        <begin position="399"/>
        <end position="562"/>
    </location>
</feature>
<accession>A0ABR4HDC6</accession>
<dbReference type="Proteomes" id="UP001610335">
    <property type="component" value="Unassembled WGS sequence"/>
</dbReference>
<organism evidence="2 3">
    <name type="scientific">Aspergillus cavernicola</name>
    <dbReference type="NCBI Taxonomy" id="176166"/>
    <lineage>
        <taxon>Eukaryota</taxon>
        <taxon>Fungi</taxon>
        <taxon>Dikarya</taxon>
        <taxon>Ascomycota</taxon>
        <taxon>Pezizomycotina</taxon>
        <taxon>Eurotiomycetes</taxon>
        <taxon>Eurotiomycetidae</taxon>
        <taxon>Eurotiales</taxon>
        <taxon>Aspergillaceae</taxon>
        <taxon>Aspergillus</taxon>
        <taxon>Aspergillus subgen. Nidulantes</taxon>
    </lineage>
</organism>
<comment type="caution">
    <text evidence="2">The sequence shown here is derived from an EMBL/GenBank/DDBJ whole genome shotgun (WGS) entry which is preliminary data.</text>
</comment>
<evidence type="ECO:0000259" key="1">
    <source>
        <dbReference type="Pfam" id="PF06985"/>
    </source>
</evidence>
<dbReference type="EMBL" id="JBFXLS010000143">
    <property type="protein sequence ID" value="KAL2813489.1"/>
    <property type="molecule type" value="Genomic_DNA"/>
</dbReference>
<reference evidence="2 3" key="1">
    <citation type="submission" date="2024-07" db="EMBL/GenBank/DDBJ databases">
        <title>Section-level genome sequencing and comparative genomics of Aspergillus sections Usti and Cavernicolus.</title>
        <authorList>
            <consortium name="Lawrence Berkeley National Laboratory"/>
            <person name="Nybo J.L."/>
            <person name="Vesth T.C."/>
            <person name="Theobald S."/>
            <person name="Frisvad J.C."/>
            <person name="Larsen T.O."/>
            <person name="Kjaerboelling I."/>
            <person name="Rothschild-Mancinelli K."/>
            <person name="Lyhne E.K."/>
            <person name="Kogle M.E."/>
            <person name="Barry K."/>
            <person name="Clum A."/>
            <person name="Na H."/>
            <person name="Ledsgaard L."/>
            <person name="Lin J."/>
            <person name="Lipzen A."/>
            <person name="Kuo A."/>
            <person name="Riley R."/>
            <person name="Mondo S."/>
            <person name="LaButti K."/>
            <person name="Haridas S."/>
            <person name="Pangalinan J."/>
            <person name="Salamov A.A."/>
            <person name="Simmons B.A."/>
            <person name="Magnuson J.K."/>
            <person name="Chen J."/>
            <person name="Drula E."/>
            <person name="Henrissat B."/>
            <person name="Wiebenga A."/>
            <person name="Lubbers R.J."/>
            <person name="Gomes A.C."/>
            <person name="Makela M.R."/>
            <person name="Stajich J."/>
            <person name="Grigoriev I.V."/>
            <person name="Mortensen U.H."/>
            <person name="De vries R.P."/>
            <person name="Baker S.E."/>
            <person name="Andersen M.R."/>
        </authorList>
    </citation>
    <scope>NUCLEOTIDE SEQUENCE [LARGE SCALE GENOMIC DNA]</scope>
    <source>
        <strain evidence="2 3">CBS 600.67</strain>
    </source>
</reference>
<name>A0ABR4HDC6_9EURO</name>
<dbReference type="InterPro" id="IPR010730">
    <property type="entry name" value="HET"/>
</dbReference>